<feature type="region of interest" description="Disordered" evidence="1">
    <location>
        <begin position="146"/>
        <end position="165"/>
    </location>
</feature>
<feature type="compositionally biased region" description="Acidic residues" evidence="1">
    <location>
        <begin position="150"/>
        <end position="165"/>
    </location>
</feature>
<gene>
    <name evidence="3" type="ORF">DES53_10951</name>
</gene>
<proteinExistence type="predicted"/>
<feature type="transmembrane region" description="Helical" evidence="2">
    <location>
        <begin position="12"/>
        <end position="32"/>
    </location>
</feature>
<organism evidence="3 4">
    <name type="scientific">Roseimicrobium gellanilyticum</name>
    <dbReference type="NCBI Taxonomy" id="748857"/>
    <lineage>
        <taxon>Bacteria</taxon>
        <taxon>Pseudomonadati</taxon>
        <taxon>Verrucomicrobiota</taxon>
        <taxon>Verrucomicrobiia</taxon>
        <taxon>Verrucomicrobiales</taxon>
        <taxon>Verrucomicrobiaceae</taxon>
        <taxon>Roseimicrobium</taxon>
    </lineage>
</organism>
<comment type="caution">
    <text evidence="3">The sequence shown here is derived from an EMBL/GenBank/DDBJ whole genome shotgun (WGS) entry which is preliminary data.</text>
</comment>
<dbReference type="OrthoDB" id="200297at2"/>
<sequence>MLPILAEMPLGSLLWFVPLFICAWIASGYVVSRKGWHAFAVKYPATHPPMGRRYTVSTSNFQSGRYQGVVRVVFAEEGIHFSVVILFRSFHEPFLLPWSSVTWVEEQAGAFKSKWFQLHADDEAGSIDLLLPGKVEQDLLTYFRKPLGCPDDDEDEEGDAADATA</sequence>
<keyword evidence="2" id="KW-0472">Membrane</keyword>
<name>A0A366HDD7_9BACT</name>
<evidence type="ECO:0000313" key="4">
    <source>
        <dbReference type="Proteomes" id="UP000253426"/>
    </source>
</evidence>
<evidence type="ECO:0000256" key="2">
    <source>
        <dbReference type="SAM" id="Phobius"/>
    </source>
</evidence>
<dbReference type="Proteomes" id="UP000253426">
    <property type="component" value="Unassembled WGS sequence"/>
</dbReference>
<accession>A0A366HDD7</accession>
<keyword evidence="2" id="KW-0812">Transmembrane</keyword>
<dbReference type="AlphaFoldDB" id="A0A366HDD7"/>
<evidence type="ECO:0000256" key="1">
    <source>
        <dbReference type="SAM" id="MobiDB-lite"/>
    </source>
</evidence>
<dbReference type="EMBL" id="QNRR01000009">
    <property type="protein sequence ID" value="RBP39624.1"/>
    <property type="molecule type" value="Genomic_DNA"/>
</dbReference>
<protein>
    <submittedName>
        <fullName evidence="3">Uncharacterized protein</fullName>
    </submittedName>
</protein>
<reference evidence="3 4" key="1">
    <citation type="submission" date="2018-06" db="EMBL/GenBank/DDBJ databases">
        <title>Genomic Encyclopedia of Type Strains, Phase IV (KMG-IV): sequencing the most valuable type-strain genomes for metagenomic binning, comparative biology and taxonomic classification.</title>
        <authorList>
            <person name="Goeker M."/>
        </authorList>
    </citation>
    <scope>NUCLEOTIDE SEQUENCE [LARGE SCALE GENOMIC DNA]</scope>
    <source>
        <strain evidence="3 4">DSM 25532</strain>
    </source>
</reference>
<keyword evidence="2" id="KW-1133">Transmembrane helix</keyword>
<evidence type="ECO:0000313" key="3">
    <source>
        <dbReference type="EMBL" id="RBP39624.1"/>
    </source>
</evidence>
<keyword evidence="4" id="KW-1185">Reference proteome</keyword>